<name>A0ABY0FH54_9NEIS</name>
<keyword evidence="3" id="KW-0808">Transferase</keyword>
<evidence type="ECO:0000256" key="1">
    <source>
        <dbReference type="ARBA" id="ARBA00005189"/>
    </source>
</evidence>
<gene>
    <name evidence="8" type="ORF">EBB06_02505</name>
</gene>
<keyword evidence="5 8" id="KW-0012">Acyltransferase</keyword>
<dbReference type="PANTHER" id="PTHR10434:SF64">
    <property type="entry name" value="1-ACYL-SN-GLYCEROL-3-PHOSPHATE ACYLTRANSFERASE-RELATED"/>
    <property type="match status" value="1"/>
</dbReference>
<evidence type="ECO:0000256" key="3">
    <source>
        <dbReference type="ARBA" id="ARBA00022679"/>
    </source>
</evidence>
<organism evidence="8 9">
    <name type="scientific">Crenobacter cavernae</name>
    <dbReference type="NCBI Taxonomy" id="2290923"/>
    <lineage>
        <taxon>Bacteria</taxon>
        <taxon>Pseudomonadati</taxon>
        <taxon>Pseudomonadota</taxon>
        <taxon>Betaproteobacteria</taxon>
        <taxon>Neisseriales</taxon>
        <taxon>Neisseriaceae</taxon>
        <taxon>Crenobacter</taxon>
    </lineage>
</organism>
<dbReference type="PANTHER" id="PTHR10434">
    <property type="entry name" value="1-ACYL-SN-GLYCEROL-3-PHOSPHATE ACYLTRANSFERASE"/>
    <property type="match status" value="1"/>
</dbReference>
<evidence type="ECO:0000256" key="5">
    <source>
        <dbReference type="ARBA" id="ARBA00023315"/>
    </source>
</evidence>
<dbReference type="CDD" id="cd07989">
    <property type="entry name" value="LPLAT_AGPAT-like"/>
    <property type="match status" value="1"/>
</dbReference>
<reference evidence="8 9" key="1">
    <citation type="submission" date="2018-10" db="EMBL/GenBank/DDBJ databases">
        <title>Draft genome of Fastidiocella sp. strain 375T, a bacterium isolated from a karstic cave dripping water.</title>
        <authorList>
            <person name="Coelho C."/>
            <person name="Verissimo A."/>
            <person name="Tiago I."/>
        </authorList>
    </citation>
    <scope>NUCLEOTIDE SEQUENCE [LARGE SCALE GENOMIC DNA]</scope>
    <source>
        <strain evidence="8 9">CAVE-375</strain>
    </source>
</reference>
<feature type="domain" description="Phospholipid/glycerol acyltransferase" evidence="7">
    <location>
        <begin position="77"/>
        <end position="189"/>
    </location>
</feature>
<protein>
    <submittedName>
        <fullName evidence="8">1-acyl-sn-glycerol-3-phosphate acyltransferase</fullName>
    </submittedName>
</protein>
<dbReference type="RefSeq" id="WP_129211232.1">
    <property type="nucleotide sequence ID" value="NZ_REGR01000002.1"/>
</dbReference>
<evidence type="ECO:0000313" key="9">
    <source>
        <dbReference type="Proteomes" id="UP000290682"/>
    </source>
</evidence>
<dbReference type="Pfam" id="PF01553">
    <property type="entry name" value="Acyltransferase"/>
    <property type="match status" value="1"/>
</dbReference>
<keyword evidence="2" id="KW-0444">Lipid biosynthesis</keyword>
<evidence type="ECO:0000256" key="2">
    <source>
        <dbReference type="ARBA" id="ARBA00022516"/>
    </source>
</evidence>
<evidence type="ECO:0000259" key="7">
    <source>
        <dbReference type="SMART" id="SM00563"/>
    </source>
</evidence>
<evidence type="ECO:0000256" key="6">
    <source>
        <dbReference type="SAM" id="MobiDB-lite"/>
    </source>
</evidence>
<feature type="compositionally biased region" description="Basic and acidic residues" evidence="6">
    <location>
        <begin position="265"/>
        <end position="275"/>
    </location>
</feature>
<dbReference type="EMBL" id="REGR01000002">
    <property type="protein sequence ID" value="RXZ44788.1"/>
    <property type="molecule type" value="Genomic_DNA"/>
</dbReference>
<comment type="pathway">
    <text evidence="1">Lipid metabolism.</text>
</comment>
<dbReference type="GO" id="GO:0016746">
    <property type="term" value="F:acyltransferase activity"/>
    <property type="evidence" value="ECO:0007669"/>
    <property type="project" value="UniProtKB-KW"/>
</dbReference>
<dbReference type="InterPro" id="IPR002123">
    <property type="entry name" value="Plipid/glycerol_acylTrfase"/>
</dbReference>
<keyword evidence="4" id="KW-0443">Lipid metabolism</keyword>
<keyword evidence="9" id="KW-1185">Reference proteome</keyword>
<comment type="caution">
    <text evidence="8">The sequence shown here is derived from an EMBL/GenBank/DDBJ whole genome shotgun (WGS) entry which is preliminary data.</text>
</comment>
<sequence>MSPALPRRTPLPTRIARLGRVVTHALRALVIVAGRFRNLAYAERAVVNQRWSRGLLKIFGVEVKVRGTAPGVFPANTLLVANHVSWLDIFALNSVTVSRFVAKREILSWPIAGWLVKNAGTLFIDRSKRRDASRVNEQLARALENGGCMAVFPEATTSDGTVLLPFKASLFESAILSRGMVQPVALRYLDANGEPTTAPAYAGDTSLWTCIANILAEPSMTVELSFGTPLPATAFDSRFALSEAAREQIGAALTRSSDLPGTAERTPEDLRAEAR</sequence>
<evidence type="ECO:0000313" key="8">
    <source>
        <dbReference type="EMBL" id="RXZ44788.1"/>
    </source>
</evidence>
<proteinExistence type="predicted"/>
<dbReference type="SUPFAM" id="SSF69593">
    <property type="entry name" value="Glycerol-3-phosphate (1)-acyltransferase"/>
    <property type="match status" value="1"/>
</dbReference>
<accession>A0ABY0FH54</accession>
<dbReference type="Proteomes" id="UP000290682">
    <property type="component" value="Unassembled WGS sequence"/>
</dbReference>
<feature type="region of interest" description="Disordered" evidence="6">
    <location>
        <begin position="252"/>
        <end position="275"/>
    </location>
</feature>
<evidence type="ECO:0000256" key="4">
    <source>
        <dbReference type="ARBA" id="ARBA00023098"/>
    </source>
</evidence>
<dbReference type="SMART" id="SM00563">
    <property type="entry name" value="PlsC"/>
    <property type="match status" value="1"/>
</dbReference>